<dbReference type="Pfam" id="PF11614">
    <property type="entry name" value="FixG_C"/>
    <property type="match status" value="1"/>
</dbReference>
<evidence type="ECO:0000259" key="8">
    <source>
        <dbReference type="PROSITE" id="PS51379"/>
    </source>
</evidence>
<dbReference type="PANTHER" id="PTHR30176">
    <property type="entry name" value="FERREDOXIN-TYPE PROTEIN NAPH"/>
    <property type="match status" value="1"/>
</dbReference>
<dbReference type="GO" id="GO:0005886">
    <property type="term" value="C:plasma membrane"/>
    <property type="evidence" value="ECO:0007669"/>
    <property type="project" value="TreeGrafter"/>
</dbReference>
<dbReference type="AlphaFoldDB" id="A0A1S7LH03"/>
<dbReference type="InterPro" id="IPR013783">
    <property type="entry name" value="Ig-like_fold"/>
</dbReference>
<dbReference type="EMBL" id="LO017727">
    <property type="protein sequence ID" value="CRH06230.1"/>
    <property type="molecule type" value="Genomic_DNA"/>
</dbReference>
<keyword evidence="1" id="KW-0813">Transport</keyword>
<protein>
    <submittedName>
        <fullName evidence="9">Nitrogen fixation protein fixG</fullName>
    </submittedName>
</protein>
<keyword evidence="7" id="KW-1133">Transmembrane helix</keyword>
<evidence type="ECO:0000256" key="3">
    <source>
        <dbReference type="ARBA" id="ARBA00022723"/>
    </source>
</evidence>
<feature type="transmembrane region" description="Helical" evidence="7">
    <location>
        <begin position="31"/>
        <end position="51"/>
    </location>
</feature>
<dbReference type="InterPro" id="IPR017896">
    <property type="entry name" value="4Fe4S_Fe-S-bd"/>
</dbReference>
<feature type="transmembrane region" description="Helical" evidence="7">
    <location>
        <begin position="337"/>
        <end position="357"/>
    </location>
</feature>
<name>A0A1S7LH03_MAGMO</name>
<keyword evidence="4" id="KW-0249">Electron transport</keyword>
<dbReference type="SUPFAM" id="SSF54862">
    <property type="entry name" value="4Fe-4S ferredoxins"/>
    <property type="match status" value="1"/>
</dbReference>
<evidence type="ECO:0000256" key="2">
    <source>
        <dbReference type="ARBA" id="ARBA00022485"/>
    </source>
</evidence>
<dbReference type="InterPro" id="IPR009051">
    <property type="entry name" value="Helical_ferredxn"/>
</dbReference>
<keyword evidence="7" id="KW-0472">Membrane</keyword>
<dbReference type="Gene3D" id="2.60.40.10">
    <property type="entry name" value="Immunoglobulins"/>
    <property type="match status" value="1"/>
</dbReference>
<dbReference type="PROSITE" id="PS00198">
    <property type="entry name" value="4FE4S_FER_1"/>
    <property type="match status" value="1"/>
</dbReference>
<feature type="transmembrane region" description="Helical" evidence="7">
    <location>
        <begin position="191"/>
        <end position="211"/>
    </location>
</feature>
<keyword evidence="2" id="KW-0004">4Fe-4S</keyword>
<gene>
    <name evidence="9" type="primary">fixG</name>
    <name evidence="9" type="ORF">MAGMO_2057</name>
</gene>
<sequence length="479" mass="54493">MAVAEEGQSETLYADWKKLYPRYQDGFFRSLRWAVLVVLMGIYYILPLMRWQRDDGLPNQAVLFDLPTRKFYIFDLVIWPQEIFLLALLLFAAAIGLFFITALAGRVFCGYFCFQTVWTDLFIYVEKMWEGNRKKRMKLDENPWTAKWIIAKTGKHITWIVVSLLTGGVFVFYFADAPTLMGQFMDGTAPSAAWSTLGILTLGTYTMAGFAREQVCIYMCPYARFQGAMFDEDTIIIAYHPELGEPREANRRVRQDKKDDVGWCIDCNECVTVCPTGIDIRDGQQYQCITCGACIDACDEVMASLAKESEAPPPRLVRYTSMAEMSGGETNFGRARVWIYALMLIISLGSIWAYFLARQPIDLNVIRDRQPIYIPLSDGSVQNNYTMRVLNMSNHEQSYVLTLEGLPGSSMKAINVEKSDAQGNLIFTVGPGKVVPFKVFVKQNRENLNSGQQEVTFQLRSTTEETGGSDRYESVFMRP</sequence>
<evidence type="ECO:0000256" key="1">
    <source>
        <dbReference type="ARBA" id="ARBA00022448"/>
    </source>
</evidence>
<evidence type="ECO:0000256" key="7">
    <source>
        <dbReference type="SAM" id="Phobius"/>
    </source>
</evidence>
<dbReference type="InterPro" id="IPR017900">
    <property type="entry name" value="4Fe4S_Fe_S_CS"/>
</dbReference>
<feature type="transmembrane region" description="Helical" evidence="7">
    <location>
        <begin position="72"/>
        <end position="99"/>
    </location>
</feature>
<dbReference type="InterPro" id="IPR014116">
    <property type="entry name" value="Cyt_c_oxidase_cbb3_FixG"/>
</dbReference>
<keyword evidence="6" id="KW-0411">Iron-sulfur</keyword>
<keyword evidence="3" id="KW-0479">Metal-binding</keyword>
<keyword evidence="5" id="KW-0408">Iron</keyword>
<dbReference type="PANTHER" id="PTHR30176:SF3">
    <property type="entry name" value="FERREDOXIN-TYPE PROTEIN NAPH"/>
    <property type="match status" value="1"/>
</dbReference>
<dbReference type="Pfam" id="PF12801">
    <property type="entry name" value="Fer4_5"/>
    <property type="match status" value="1"/>
</dbReference>
<keyword evidence="7" id="KW-0812">Transmembrane</keyword>
<reference evidence="9" key="1">
    <citation type="submission" date="2015-04" db="EMBL/GenBank/DDBJ databases">
        <authorList>
            <person name="Syromyatnikov M.Y."/>
            <person name="Popov V.N."/>
        </authorList>
    </citation>
    <scope>NUCLEOTIDE SEQUENCE</scope>
    <source>
        <strain evidence="9">MO-1</strain>
    </source>
</reference>
<organism evidence="9">
    <name type="scientific">Magnetococcus massalia (strain MO-1)</name>
    <dbReference type="NCBI Taxonomy" id="451514"/>
    <lineage>
        <taxon>Bacteria</taxon>
        <taxon>Pseudomonadati</taxon>
        <taxon>Pseudomonadota</taxon>
        <taxon>Magnetococcia</taxon>
        <taxon>Magnetococcales</taxon>
        <taxon>Magnetococcaceae</taxon>
        <taxon>Magnetococcus</taxon>
    </lineage>
</organism>
<accession>A0A1S7LH03</accession>
<evidence type="ECO:0000256" key="6">
    <source>
        <dbReference type="ARBA" id="ARBA00023014"/>
    </source>
</evidence>
<dbReference type="GO" id="GO:0051539">
    <property type="term" value="F:4 iron, 4 sulfur cluster binding"/>
    <property type="evidence" value="ECO:0007669"/>
    <property type="project" value="UniProtKB-KW"/>
</dbReference>
<dbReference type="InterPro" id="IPR032879">
    <property type="entry name" value="FixG_C"/>
</dbReference>
<dbReference type="NCBIfam" id="TIGR02745">
    <property type="entry name" value="ccoG_rdxA_fixG"/>
    <property type="match status" value="1"/>
</dbReference>
<dbReference type="InterPro" id="IPR051684">
    <property type="entry name" value="Electron_Trans/Redox"/>
</dbReference>
<dbReference type="Gene3D" id="1.10.1060.10">
    <property type="entry name" value="Alpha-helical ferredoxin"/>
    <property type="match status" value="1"/>
</dbReference>
<dbReference type="GO" id="GO:0046872">
    <property type="term" value="F:metal ion binding"/>
    <property type="evidence" value="ECO:0007669"/>
    <property type="project" value="UniProtKB-KW"/>
</dbReference>
<feature type="domain" description="4Fe-4S ferredoxin-type" evidence="8">
    <location>
        <begin position="254"/>
        <end position="283"/>
    </location>
</feature>
<dbReference type="PROSITE" id="PS51379">
    <property type="entry name" value="4FE4S_FER_2"/>
    <property type="match status" value="1"/>
</dbReference>
<proteinExistence type="predicted"/>
<dbReference type="Pfam" id="PF13746">
    <property type="entry name" value="Fer4_18"/>
    <property type="match status" value="1"/>
</dbReference>
<evidence type="ECO:0000256" key="5">
    <source>
        <dbReference type="ARBA" id="ARBA00023004"/>
    </source>
</evidence>
<evidence type="ECO:0000256" key="4">
    <source>
        <dbReference type="ARBA" id="ARBA00022982"/>
    </source>
</evidence>
<feature type="transmembrane region" description="Helical" evidence="7">
    <location>
        <begin position="157"/>
        <end position="175"/>
    </location>
</feature>
<evidence type="ECO:0000313" key="9">
    <source>
        <dbReference type="EMBL" id="CRH06230.1"/>
    </source>
</evidence>